<dbReference type="SUPFAM" id="SSF50447">
    <property type="entry name" value="Translation proteins"/>
    <property type="match status" value="1"/>
</dbReference>
<name>A0ABQ8EM17_BRANA</name>
<keyword evidence="2" id="KW-1185">Reference proteome</keyword>
<evidence type="ECO:0000313" key="2">
    <source>
        <dbReference type="Proteomes" id="UP000824890"/>
    </source>
</evidence>
<dbReference type="InterPro" id="IPR009000">
    <property type="entry name" value="Transl_B-barrel_sf"/>
</dbReference>
<proteinExistence type="predicted"/>
<sequence length="146" mass="15951">MLIDKDSDNLILPSLDMLIPVIQHFQTPSHLGARLIAVRTSEAILTYKGPSLLDAVDSVKSQDLRYRTTTLSTSYVINGYAIGTPIRKIMEPCTSLERGSQGCTIARAGDNVAIALQENDANQVMSGGVLCHYYYLVSAVNDNNYV</sequence>
<gene>
    <name evidence="1" type="ORF">HID58_002180</name>
</gene>
<comment type="caution">
    <text evidence="1">The sequence shown here is derived from an EMBL/GenBank/DDBJ whole genome shotgun (WGS) entry which is preliminary data.</text>
</comment>
<protein>
    <recommendedName>
        <fullName evidence="3">PUA domain-containing protein</fullName>
    </recommendedName>
</protein>
<dbReference type="Proteomes" id="UP000824890">
    <property type="component" value="Unassembled WGS sequence"/>
</dbReference>
<evidence type="ECO:0000313" key="1">
    <source>
        <dbReference type="EMBL" id="KAH0942543.1"/>
    </source>
</evidence>
<dbReference type="Gene3D" id="2.40.30.10">
    <property type="entry name" value="Translation factors"/>
    <property type="match status" value="1"/>
</dbReference>
<evidence type="ECO:0008006" key="3">
    <source>
        <dbReference type="Google" id="ProtNLM"/>
    </source>
</evidence>
<accession>A0ABQ8EM17</accession>
<organism evidence="1 2">
    <name type="scientific">Brassica napus</name>
    <name type="common">Rape</name>
    <dbReference type="NCBI Taxonomy" id="3708"/>
    <lineage>
        <taxon>Eukaryota</taxon>
        <taxon>Viridiplantae</taxon>
        <taxon>Streptophyta</taxon>
        <taxon>Embryophyta</taxon>
        <taxon>Tracheophyta</taxon>
        <taxon>Spermatophyta</taxon>
        <taxon>Magnoliopsida</taxon>
        <taxon>eudicotyledons</taxon>
        <taxon>Gunneridae</taxon>
        <taxon>Pentapetalae</taxon>
        <taxon>rosids</taxon>
        <taxon>malvids</taxon>
        <taxon>Brassicales</taxon>
        <taxon>Brassicaceae</taxon>
        <taxon>Brassiceae</taxon>
        <taxon>Brassica</taxon>
    </lineage>
</organism>
<dbReference type="EMBL" id="JAGKQM010000001">
    <property type="protein sequence ID" value="KAH0942543.1"/>
    <property type="molecule type" value="Genomic_DNA"/>
</dbReference>
<reference evidence="1 2" key="1">
    <citation type="submission" date="2021-05" db="EMBL/GenBank/DDBJ databases">
        <title>Genome Assembly of Synthetic Allotetraploid Brassica napus Reveals Homoeologous Exchanges between Subgenomes.</title>
        <authorList>
            <person name="Davis J.T."/>
        </authorList>
    </citation>
    <scope>NUCLEOTIDE SEQUENCE [LARGE SCALE GENOMIC DNA]</scope>
    <source>
        <strain evidence="2">cv. Da-Ae</strain>
        <tissue evidence="1">Seedling</tissue>
    </source>
</reference>